<dbReference type="AlphaFoldDB" id="A0A316DTP5"/>
<organism evidence="2 3">
    <name type="scientific">Tumebacillus permanentifrigoris</name>
    <dbReference type="NCBI Taxonomy" id="378543"/>
    <lineage>
        <taxon>Bacteria</taxon>
        <taxon>Bacillati</taxon>
        <taxon>Bacillota</taxon>
        <taxon>Bacilli</taxon>
        <taxon>Bacillales</taxon>
        <taxon>Alicyclobacillaceae</taxon>
        <taxon>Tumebacillus</taxon>
    </lineage>
</organism>
<keyword evidence="1" id="KW-0472">Membrane</keyword>
<sequence>MRNGFFIYIVITVFLMILFGIGFNKGIMRSIFGAFQLRDISDNTSPGSR</sequence>
<accession>A0A316DTP5</accession>
<dbReference type="Proteomes" id="UP000245634">
    <property type="component" value="Unassembled WGS sequence"/>
</dbReference>
<proteinExistence type="predicted"/>
<keyword evidence="1" id="KW-0812">Transmembrane</keyword>
<feature type="transmembrane region" description="Helical" evidence="1">
    <location>
        <begin position="6"/>
        <end position="23"/>
    </location>
</feature>
<reference evidence="2 3" key="1">
    <citation type="submission" date="2018-05" db="EMBL/GenBank/DDBJ databases">
        <title>Genomic Encyclopedia of Type Strains, Phase IV (KMG-IV): sequencing the most valuable type-strain genomes for metagenomic binning, comparative biology and taxonomic classification.</title>
        <authorList>
            <person name="Goeker M."/>
        </authorList>
    </citation>
    <scope>NUCLEOTIDE SEQUENCE [LARGE SCALE GENOMIC DNA]</scope>
    <source>
        <strain evidence="2 3">DSM 18773</strain>
    </source>
</reference>
<comment type="caution">
    <text evidence="2">The sequence shown here is derived from an EMBL/GenBank/DDBJ whole genome shotgun (WGS) entry which is preliminary data.</text>
</comment>
<protein>
    <submittedName>
        <fullName evidence="2">Uncharacterized protein</fullName>
    </submittedName>
</protein>
<gene>
    <name evidence="2" type="ORF">C7459_11154</name>
</gene>
<dbReference type="EMBL" id="QGGL01000011">
    <property type="protein sequence ID" value="PWK11261.1"/>
    <property type="molecule type" value="Genomic_DNA"/>
</dbReference>
<evidence type="ECO:0000313" key="2">
    <source>
        <dbReference type="EMBL" id="PWK11261.1"/>
    </source>
</evidence>
<evidence type="ECO:0000256" key="1">
    <source>
        <dbReference type="SAM" id="Phobius"/>
    </source>
</evidence>
<keyword evidence="3" id="KW-1185">Reference proteome</keyword>
<keyword evidence="1" id="KW-1133">Transmembrane helix</keyword>
<dbReference type="RefSeq" id="WP_170119455.1">
    <property type="nucleotide sequence ID" value="NZ_QGGL01000011.1"/>
</dbReference>
<evidence type="ECO:0000313" key="3">
    <source>
        <dbReference type="Proteomes" id="UP000245634"/>
    </source>
</evidence>
<name>A0A316DTP5_9BACL</name>